<accession>A0AAV7T9L5</accession>
<dbReference type="EMBL" id="JANPWB010000007">
    <property type="protein sequence ID" value="KAJ1173253.1"/>
    <property type="molecule type" value="Genomic_DNA"/>
</dbReference>
<protein>
    <submittedName>
        <fullName evidence="2">Uncharacterized protein</fullName>
    </submittedName>
</protein>
<comment type="caution">
    <text evidence="2">The sequence shown here is derived from an EMBL/GenBank/DDBJ whole genome shotgun (WGS) entry which is preliminary data.</text>
</comment>
<reference evidence="2" key="1">
    <citation type="journal article" date="2022" name="bioRxiv">
        <title>Sequencing and chromosome-scale assembly of the giantPleurodeles waltlgenome.</title>
        <authorList>
            <person name="Brown T."/>
            <person name="Elewa A."/>
            <person name="Iarovenko S."/>
            <person name="Subramanian E."/>
            <person name="Araus A.J."/>
            <person name="Petzold A."/>
            <person name="Susuki M."/>
            <person name="Suzuki K.-i.T."/>
            <person name="Hayashi T."/>
            <person name="Toyoda A."/>
            <person name="Oliveira C."/>
            <person name="Osipova E."/>
            <person name="Leigh N.D."/>
            <person name="Simon A."/>
            <person name="Yun M.H."/>
        </authorList>
    </citation>
    <scope>NUCLEOTIDE SEQUENCE</scope>
    <source>
        <strain evidence="2">20211129_DDA</strain>
        <tissue evidence="2">Liver</tissue>
    </source>
</reference>
<sequence>MDRSPKPEHVTQISEATHTEHMALPLLGPLRATLGAPEDHTVNHSVCVNQALPPPYHVRAAVSPEQEIRRRR</sequence>
<evidence type="ECO:0000313" key="2">
    <source>
        <dbReference type="EMBL" id="KAJ1173253.1"/>
    </source>
</evidence>
<organism evidence="2 3">
    <name type="scientific">Pleurodeles waltl</name>
    <name type="common">Iberian ribbed newt</name>
    <dbReference type="NCBI Taxonomy" id="8319"/>
    <lineage>
        <taxon>Eukaryota</taxon>
        <taxon>Metazoa</taxon>
        <taxon>Chordata</taxon>
        <taxon>Craniata</taxon>
        <taxon>Vertebrata</taxon>
        <taxon>Euteleostomi</taxon>
        <taxon>Amphibia</taxon>
        <taxon>Batrachia</taxon>
        <taxon>Caudata</taxon>
        <taxon>Salamandroidea</taxon>
        <taxon>Salamandridae</taxon>
        <taxon>Pleurodelinae</taxon>
        <taxon>Pleurodeles</taxon>
    </lineage>
</organism>
<feature type="region of interest" description="Disordered" evidence="1">
    <location>
        <begin position="1"/>
        <end position="21"/>
    </location>
</feature>
<keyword evidence="3" id="KW-1185">Reference proteome</keyword>
<dbReference type="AlphaFoldDB" id="A0AAV7T9L5"/>
<proteinExistence type="predicted"/>
<evidence type="ECO:0000313" key="3">
    <source>
        <dbReference type="Proteomes" id="UP001066276"/>
    </source>
</evidence>
<evidence type="ECO:0000256" key="1">
    <source>
        <dbReference type="SAM" id="MobiDB-lite"/>
    </source>
</evidence>
<gene>
    <name evidence="2" type="ORF">NDU88_005091</name>
</gene>
<dbReference type="Proteomes" id="UP001066276">
    <property type="component" value="Chromosome 4_1"/>
</dbReference>
<name>A0AAV7T9L5_PLEWA</name>